<dbReference type="AlphaFoldDB" id="A0A7J4XJH8"/>
<evidence type="ECO:0000313" key="2">
    <source>
        <dbReference type="EMBL" id="KAA3765854.1"/>
    </source>
</evidence>
<comment type="caution">
    <text evidence="2">The sequence shown here is derived from an EMBL/GenBank/DDBJ whole genome shotgun (WGS) entry which is preliminary data.</text>
</comment>
<gene>
    <name evidence="2" type="ORF">F3F73_09860</name>
</gene>
<dbReference type="EMBL" id="VWMK01000008">
    <property type="protein sequence ID" value="KAA3765854.1"/>
    <property type="molecule type" value="Genomic_DNA"/>
</dbReference>
<feature type="chain" id="PRO_5029821026" evidence="1">
    <location>
        <begin position="20"/>
        <end position="484"/>
    </location>
</feature>
<protein>
    <submittedName>
        <fullName evidence="2">T9SS type A sorting domain-containing protein</fullName>
    </submittedName>
</protein>
<dbReference type="GeneID" id="93115448"/>
<proteinExistence type="predicted"/>
<accession>A0A7J4XJH8</accession>
<dbReference type="InterPro" id="IPR026444">
    <property type="entry name" value="Secre_tail"/>
</dbReference>
<keyword evidence="1" id="KW-0732">Signal</keyword>
<evidence type="ECO:0000256" key="1">
    <source>
        <dbReference type="SAM" id="SignalP"/>
    </source>
</evidence>
<reference evidence="2 3" key="1">
    <citation type="journal article" date="2019" name="Nat. Med.">
        <title>A library of human gut bacterial isolates paired with longitudinal multiomics data enables mechanistic microbiome research.</title>
        <authorList>
            <person name="Poyet M."/>
            <person name="Groussin M."/>
            <person name="Gibbons S.M."/>
            <person name="Avila-Pacheco J."/>
            <person name="Jiang X."/>
            <person name="Kearney S.M."/>
            <person name="Perrotta A.R."/>
            <person name="Berdy B."/>
            <person name="Zhao S."/>
            <person name="Lieberman T.D."/>
            <person name="Swanson P.K."/>
            <person name="Smith M."/>
            <person name="Roesemann S."/>
            <person name="Alexander J.E."/>
            <person name="Rich S.A."/>
            <person name="Livny J."/>
            <person name="Vlamakis H."/>
            <person name="Clish C."/>
            <person name="Bullock K."/>
            <person name="Deik A."/>
            <person name="Scott J."/>
            <person name="Pierce K.A."/>
            <person name="Xavier R.J."/>
            <person name="Alm E.J."/>
        </authorList>
    </citation>
    <scope>NUCLEOTIDE SEQUENCE [LARGE SCALE GENOMIC DNA]</scope>
    <source>
        <strain evidence="2 3">BIOML-A10</strain>
    </source>
</reference>
<dbReference type="NCBIfam" id="TIGR04183">
    <property type="entry name" value="Por_Secre_tail"/>
    <property type="match status" value="1"/>
</dbReference>
<dbReference type="Proteomes" id="UP000422221">
    <property type="component" value="Unassembled WGS sequence"/>
</dbReference>
<name>A0A7J4XJH8_9BACE</name>
<feature type="signal peptide" evidence="1">
    <location>
        <begin position="1"/>
        <end position="19"/>
    </location>
</feature>
<organism evidence="2 3">
    <name type="scientific">Bacteroides salyersiae</name>
    <dbReference type="NCBI Taxonomy" id="291644"/>
    <lineage>
        <taxon>Bacteria</taxon>
        <taxon>Pseudomonadati</taxon>
        <taxon>Bacteroidota</taxon>
        <taxon>Bacteroidia</taxon>
        <taxon>Bacteroidales</taxon>
        <taxon>Bacteroidaceae</taxon>
        <taxon>Bacteroides</taxon>
    </lineage>
</organism>
<sequence length="484" mass="52313">MKKLLLGAAFMLGAITVNAQDGPKVGQEDLSLYPNVEEYGIYPLWGWYTAMGNQSYGTIGANSRGMAITADGTKMLIPNRTDVKVDDKLVSSTIEIIVYSALTGEKEKVVKVSDDIWNHGNDDKGDPILRDNEANDIQVDAAGNVLLWRMSTNIGVSPAECWAVNLEDGSVKNILSATVEGLEGRFDYFGVYGDVVNGDGYLLSATSNGDELYGKTVLRWRYVGGVLQPQDESDQIFITAYYPSSAVSNSYGTRVCPVNEDLFYMDAFSSFATLYNMDGTIADSFASIADEATRNAIQPMSAGNNGVAEFSLGGVNYAVYSISNQLDAIQTGLRLVSLNDAMEFSSMKLVYNLPAQGMGNISNPERTVLPRVIVDEAAGIARIVIYCNRGGAVAYDFGLASVLDKLHPDRVPVGLQGNKVPTLRVTSTKGEIVLTENADIEVYDLLGRKIVEKANTTFVKVLPGLYIVKAENAGNVLNTKVVVE</sequence>
<dbReference type="RefSeq" id="WP_005926925.1">
    <property type="nucleotide sequence ID" value="NZ_CABKSE010000001.1"/>
</dbReference>
<evidence type="ECO:0000313" key="3">
    <source>
        <dbReference type="Proteomes" id="UP000422221"/>
    </source>
</evidence>